<evidence type="ECO:0000313" key="1">
    <source>
        <dbReference type="EMBL" id="AJP70604.1"/>
    </source>
</evidence>
<evidence type="ECO:0000313" key="4">
    <source>
        <dbReference type="Proteomes" id="UP000032300"/>
    </source>
</evidence>
<dbReference type="EMBL" id="CP010836">
    <property type="protein sequence ID" value="AJP73981.1"/>
    <property type="molecule type" value="Genomic_DNA"/>
</dbReference>
<evidence type="ECO:0000313" key="2">
    <source>
        <dbReference type="EMBL" id="AJP73734.1"/>
    </source>
</evidence>
<proteinExistence type="predicted"/>
<name>A0A7U5HVI2_9SPHN</name>
<dbReference type="AlphaFoldDB" id="A0A7U5HVI2"/>
<dbReference type="KEGG" id="sphi:TS85_00315"/>
<organism evidence="1 4">
    <name type="scientific">Sphingomonas hengshuiensis</name>
    <dbReference type="NCBI Taxonomy" id="1609977"/>
    <lineage>
        <taxon>Bacteria</taxon>
        <taxon>Pseudomonadati</taxon>
        <taxon>Pseudomonadota</taxon>
        <taxon>Alphaproteobacteria</taxon>
        <taxon>Sphingomonadales</taxon>
        <taxon>Sphingomonadaceae</taxon>
        <taxon>Sphingomonas</taxon>
    </lineage>
</organism>
<sequence length="62" mass="6459">MDCEIDAGSADMSARYWTRGIITSVDADVATPSGSMFGSKRVLTTYQAAAEVAGSAIAAAWR</sequence>
<dbReference type="EMBL" id="CP010836">
    <property type="protein sequence ID" value="AJP73734.1"/>
    <property type="molecule type" value="Genomic_DNA"/>
</dbReference>
<keyword evidence="4" id="KW-1185">Reference proteome</keyword>
<dbReference type="Proteomes" id="UP000032300">
    <property type="component" value="Chromosome"/>
</dbReference>
<protein>
    <submittedName>
        <fullName evidence="1">Uncharacterized protein</fullName>
    </submittedName>
</protein>
<reference evidence="1 4" key="2">
    <citation type="submission" date="2015-02" db="EMBL/GenBank/DDBJ databases">
        <title>The complete genome of Sphingomonas hengshuiensis sp. WHSC-8 isolated from soil of Hengshui Lake.</title>
        <authorList>
            <person name="Wei S."/>
            <person name="Guo J."/>
            <person name="Su C."/>
            <person name="Wu R."/>
            <person name="Zhang Z."/>
            <person name="Liang K."/>
            <person name="Li H."/>
            <person name="Wang T."/>
            <person name="Liu H."/>
            <person name="Zhang C."/>
            <person name="Li Z."/>
            <person name="Wang Q."/>
            <person name="Meng J."/>
        </authorList>
    </citation>
    <scope>NUCLEOTIDE SEQUENCE [LARGE SCALE GENOMIC DNA]</scope>
    <source>
        <strain evidence="1 4">WHSC-8</strain>
    </source>
</reference>
<dbReference type="KEGG" id="sphi:TS85_20910"/>
<dbReference type="KEGG" id="sphi:TS85_22510"/>
<reference evidence="1 4" key="1">
    <citation type="journal article" date="2015" name="Int. J. Syst. Evol. Microbiol.">
        <title>Sphingomonas hengshuiensis sp. nov., isolated from lake wetland.</title>
        <authorList>
            <person name="Wei S."/>
            <person name="Wang T."/>
            <person name="Liu H."/>
            <person name="Zhang C."/>
            <person name="Guo J."/>
            <person name="Wang Q."/>
            <person name="Liang K."/>
            <person name="Zhang Z."/>
        </authorList>
    </citation>
    <scope>NUCLEOTIDE SEQUENCE [LARGE SCALE GENOMIC DNA]</scope>
    <source>
        <strain evidence="1 4">WHSC-8</strain>
    </source>
</reference>
<evidence type="ECO:0000313" key="3">
    <source>
        <dbReference type="EMBL" id="AJP73981.1"/>
    </source>
</evidence>
<gene>
    <name evidence="1" type="ORF">TS85_00315</name>
    <name evidence="2" type="ORF">TS85_20910</name>
    <name evidence="3" type="ORF">TS85_22510</name>
</gene>
<accession>A0A7U5HVI2</accession>
<dbReference type="EMBL" id="CP010836">
    <property type="protein sequence ID" value="AJP70604.1"/>
    <property type="molecule type" value="Genomic_DNA"/>
</dbReference>